<dbReference type="Pfam" id="PF00392">
    <property type="entry name" value="GntR"/>
    <property type="match status" value="1"/>
</dbReference>
<dbReference type="RefSeq" id="WP_054795748.1">
    <property type="nucleotide sequence ID" value="NZ_JARTHJ010000006.1"/>
</dbReference>
<evidence type="ECO:0000256" key="3">
    <source>
        <dbReference type="ARBA" id="ARBA00023163"/>
    </source>
</evidence>
<feature type="coiled-coil region" evidence="4">
    <location>
        <begin position="171"/>
        <end position="198"/>
    </location>
</feature>
<keyword evidence="7" id="KW-1185">Reference proteome</keyword>
<sequence length="222" mass="25771">MEFTKIQQPQSFRDHAYDEIKNAIINHVIAQGDVLYERDLSEKLGISRTPLRAALQLLEMEGWLKSVPRKGVFVSHIVEKDVEEVLQLRGANEALVVELLIPKITDAHIERLEEIFVQQERHTGNNQSFILMDKDFHMHMAELTGNDRLIQLMHTLSDQMRWFGIVALDTTDRVERTLKEHRAIIEQLKKRDVELAKQAMHEHIIHTRTAVLASLKSKKETD</sequence>
<keyword evidence="4" id="KW-0175">Coiled coil</keyword>
<dbReference type="Gene3D" id="1.10.10.10">
    <property type="entry name" value="Winged helix-like DNA-binding domain superfamily/Winged helix DNA-binding domain"/>
    <property type="match status" value="1"/>
</dbReference>
<evidence type="ECO:0000259" key="5">
    <source>
        <dbReference type="PROSITE" id="PS50949"/>
    </source>
</evidence>
<keyword evidence="2" id="KW-0238">DNA-binding</keyword>
<dbReference type="InterPro" id="IPR008920">
    <property type="entry name" value="TF_FadR/GntR_C"/>
</dbReference>
<dbReference type="AlphaFoldDB" id="A0A7X2ZBX4"/>
<protein>
    <submittedName>
        <fullName evidence="6">FCD domain-containing protein</fullName>
    </submittedName>
</protein>
<dbReference type="SMART" id="SM00345">
    <property type="entry name" value="HTH_GNTR"/>
    <property type="match status" value="1"/>
</dbReference>
<evidence type="ECO:0000256" key="4">
    <source>
        <dbReference type="SAM" id="Coils"/>
    </source>
</evidence>
<dbReference type="PRINTS" id="PR00035">
    <property type="entry name" value="HTHGNTR"/>
</dbReference>
<evidence type="ECO:0000256" key="2">
    <source>
        <dbReference type="ARBA" id="ARBA00023125"/>
    </source>
</evidence>
<gene>
    <name evidence="6" type="ORF">GNP93_15145</name>
</gene>
<dbReference type="InterPro" id="IPR036388">
    <property type="entry name" value="WH-like_DNA-bd_sf"/>
</dbReference>
<accession>A0A7X2ZBX4</accession>
<dbReference type="InterPro" id="IPR036390">
    <property type="entry name" value="WH_DNA-bd_sf"/>
</dbReference>
<evidence type="ECO:0000256" key="1">
    <source>
        <dbReference type="ARBA" id="ARBA00023015"/>
    </source>
</evidence>
<evidence type="ECO:0000313" key="6">
    <source>
        <dbReference type="EMBL" id="MUG72006.1"/>
    </source>
</evidence>
<evidence type="ECO:0000313" key="7">
    <source>
        <dbReference type="Proteomes" id="UP000450917"/>
    </source>
</evidence>
<dbReference type="InterPro" id="IPR011711">
    <property type="entry name" value="GntR_C"/>
</dbReference>
<dbReference type="GO" id="GO:0003677">
    <property type="term" value="F:DNA binding"/>
    <property type="evidence" value="ECO:0007669"/>
    <property type="project" value="UniProtKB-KW"/>
</dbReference>
<dbReference type="EMBL" id="WNZX01000012">
    <property type="protein sequence ID" value="MUG72006.1"/>
    <property type="molecule type" value="Genomic_DNA"/>
</dbReference>
<dbReference type="SUPFAM" id="SSF48008">
    <property type="entry name" value="GntR ligand-binding domain-like"/>
    <property type="match status" value="1"/>
</dbReference>
<dbReference type="GO" id="GO:0003700">
    <property type="term" value="F:DNA-binding transcription factor activity"/>
    <property type="evidence" value="ECO:0007669"/>
    <property type="project" value="InterPro"/>
</dbReference>
<reference evidence="6 7" key="1">
    <citation type="submission" date="2019-11" db="EMBL/GenBank/DDBJ databases">
        <title>Draft genome sequences of five Paenibacillus species of dairy origin.</title>
        <authorList>
            <person name="Olajide A.M."/>
            <person name="Chen S."/>
            <person name="Lapointe G."/>
        </authorList>
    </citation>
    <scope>NUCLEOTIDE SEQUENCE [LARGE SCALE GENOMIC DNA]</scope>
    <source>
        <strain evidence="6 7">2CS3</strain>
    </source>
</reference>
<dbReference type="PROSITE" id="PS50949">
    <property type="entry name" value="HTH_GNTR"/>
    <property type="match status" value="1"/>
</dbReference>
<dbReference type="SMART" id="SM00895">
    <property type="entry name" value="FCD"/>
    <property type="match status" value="1"/>
</dbReference>
<dbReference type="InterPro" id="IPR000524">
    <property type="entry name" value="Tscrpt_reg_HTH_GntR"/>
</dbReference>
<comment type="caution">
    <text evidence="6">The sequence shown here is derived from an EMBL/GenBank/DDBJ whole genome shotgun (WGS) entry which is preliminary data.</text>
</comment>
<feature type="domain" description="HTH gntR-type" evidence="5">
    <location>
        <begin position="10"/>
        <end position="77"/>
    </location>
</feature>
<dbReference type="Gene3D" id="1.20.120.530">
    <property type="entry name" value="GntR ligand-binding domain-like"/>
    <property type="match status" value="1"/>
</dbReference>
<keyword evidence="1" id="KW-0805">Transcription regulation</keyword>
<dbReference type="SUPFAM" id="SSF46785">
    <property type="entry name" value="Winged helix' DNA-binding domain"/>
    <property type="match status" value="1"/>
</dbReference>
<dbReference type="Pfam" id="PF07729">
    <property type="entry name" value="FCD"/>
    <property type="match status" value="1"/>
</dbReference>
<name>A0A7X2ZBX4_9BACL</name>
<dbReference type="CDD" id="cd07377">
    <property type="entry name" value="WHTH_GntR"/>
    <property type="match status" value="1"/>
</dbReference>
<dbReference type="Proteomes" id="UP000450917">
    <property type="component" value="Unassembled WGS sequence"/>
</dbReference>
<keyword evidence="3" id="KW-0804">Transcription</keyword>
<dbReference type="PANTHER" id="PTHR43537:SF24">
    <property type="entry name" value="GLUCONATE OPERON TRANSCRIPTIONAL REPRESSOR"/>
    <property type="match status" value="1"/>
</dbReference>
<organism evidence="6 7">
    <name type="scientific">Paenibacillus validus</name>
    <dbReference type="NCBI Taxonomy" id="44253"/>
    <lineage>
        <taxon>Bacteria</taxon>
        <taxon>Bacillati</taxon>
        <taxon>Bacillota</taxon>
        <taxon>Bacilli</taxon>
        <taxon>Bacillales</taxon>
        <taxon>Paenibacillaceae</taxon>
        <taxon>Paenibacillus</taxon>
    </lineage>
</organism>
<proteinExistence type="predicted"/>
<dbReference type="PANTHER" id="PTHR43537">
    <property type="entry name" value="TRANSCRIPTIONAL REGULATOR, GNTR FAMILY"/>
    <property type="match status" value="1"/>
</dbReference>